<proteinExistence type="predicted"/>
<dbReference type="OrthoDB" id="2902148at2"/>
<evidence type="ECO:0000313" key="3">
    <source>
        <dbReference type="Proteomes" id="UP000490800"/>
    </source>
</evidence>
<dbReference type="RefSeq" id="WP_157331730.1">
    <property type="nucleotide sequence ID" value="NZ_RHLK01000001.1"/>
</dbReference>
<gene>
    <name evidence="2" type="ORF">EDM21_00050</name>
</gene>
<dbReference type="EMBL" id="RHLK01000001">
    <property type="protein sequence ID" value="MVO97949.1"/>
    <property type="molecule type" value="Genomic_DNA"/>
</dbReference>
<dbReference type="Proteomes" id="UP000490800">
    <property type="component" value="Unassembled WGS sequence"/>
</dbReference>
<sequence>MKRPAKQRRSVSPKQRRASSRKSRPLRTPGIRREGIQRGRTRRVSTPAERAASGYHLGRLLAGVYPVQLSEVRGARPDPDGLADDKLDMSVLWSRHANTLGITTLQGEDYAAAAASFALGYCEERGLPDQNWLPLPTHRTIAAVVKLREEAGAAETAALLRELNRIPLHELILVPEDGTHPVREEIRALIPPGAKLLEAAGNEDGGLFRGIQSDLVLVLETGCASKAEDFVPFVLLTNSGIDIALSDSSSDLPLFHLREDREIVKQFVNYSLGRGDLLADSLTAVPHAMSKQAIERIGDHLSDPAKAHAAALLGGLAVASVGNRGKRKHARGRRPLYASVDRSSVGSHLEGLRLAMEKKGSRILYPDNWRKREYAENG</sequence>
<evidence type="ECO:0000256" key="1">
    <source>
        <dbReference type="SAM" id="MobiDB-lite"/>
    </source>
</evidence>
<reference evidence="2 3" key="1">
    <citation type="journal article" date="2019" name="Microorganisms">
        <title>Paenibacillus lutrae sp. nov., A Chitinolytic Species Isolated from A River Otter in Castril Natural Park, Granada, Spain.</title>
        <authorList>
            <person name="Rodriguez M."/>
            <person name="Reina J.C."/>
            <person name="Bejar V."/>
            <person name="Llamas I."/>
        </authorList>
    </citation>
    <scope>NUCLEOTIDE SEQUENCE [LARGE SCALE GENOMIC DNA]</scope>
    <source>
        <strain evidence="2 3">N10</strain>
    </source>
</reference>
<dbReference type="AlphaFoldDB" id="A0A7X3FDS7"/>
<feature type="compositionally biased region" description="Basic residues" evidence="1">
    <location>
        <begin position="1"/>
        <end position="25"/>
    </location>
</feature>
<name>A0A7X3FDS7_9BACL</name>
<organism evidence="2 3">
    <name type="scientific">Paenibacillus lutrae</name>
    <dbReference type="NCBI Taxonomy" id="2078573"/>
    <lineage>
        <taxon>Bacteria</taxon>
        <taxon>Bacillati</taxon>
        <taxon>Bacillota</taxon>
        <taxon>Bacilli</taxon>
        <taxon>Bacillales</taxon>
        <taxon>Paenibacillaceae</taxon>
        <taxon>Paenibacillus</taxon>
    </lineage>
</organism>
<comment type="caution">
    <text evidence="2">The sequence shown here is derived from an EMBL/GenBank/DDBJ whole genome shotgun (WGS) entry which is preliminary data.</text>
</comment>
<protein>
    <submittedName>
        <fullName evidence="2">Uncharacterized protein</fullName>
    </submittedName>
</protein>
<keyword evidence="3" id="KW-1185">Reference proteome</keyword>
<evidence type="ECO:0000313" key="2">
    <source>
        <dbReference type="EMBL" id="MVO97949.1"/>
    </source>
</evidence>
<feature type="region of interest" description="Disordered" evidence="1">
    <location>
        <begin position="1"/>
        <end position="50"/>
    </location>
</feature>
<accession>A0A7X3FDS7</accession>